<organism evidence="11 12">
    <name type="scientific">Thermohalobaculum xanthum</name>
    <dbReference type="NCBI Taxonomy" id="2753746"/>
    <lineage>
        <taxon>Bacteria</taxon>
        <taxon>Pseudomonadati</taxon>
        <taxon>Pseudomonadota</taxon>
        <taxon>Alphaproteobacteria</taxon>
        <taxon>Rhodobacterales</taxon>
        <taxon>Paracoccaceae</taxon>
        <taxon>Thermohalobaculum</taxon>
    </lineage>
</organism>
<dbReference type="EC" id="5.3.1.24" evidence="3 9"/>
<feature type="domain" description="N-(5'phosphoribosyl) anthranilate isomerase (PRAI)" evidence="10">
    <location>
        <begin position="44"/>
        <end position="211"/>
    </location>
</feature>
<dbReference type="EMBL" id="JAEHHL010000008">
    <property type="protein sequence ID" value="MBK0400266.1"/>
    <property type="molecule type" value="Genomic_DNA"/>
</dbReference>
<dbReference type="RefSeq" id="WP_200610843.1">
    <property type="nucleotide sequence ID" value="NZ_JAEHHL010000008.1"/>
</dbReference>
<reference evidence="11" key="1">
    <citation type="submission" date="2020-12" db="EMBL/GenBank/DDBJ databases">
        <title>Bacterial taxonomy.</title>
        <authorList>
            <person name="Pan X."/>
        </authorList>
    </citation>
    <scope>NUCLEOTIDE SEQUENCE</scope>
    <source>
        <strain evidence="11">M0105</strain>
    </source>
</reference>
<dbReference type="InterPro" id="IPR013785">
    <property type="entry name" value="Aldolase_TIM"/>
</dbReference>
<dbReference type="PANTHER" id="PTHR42894:SF1">
    <property type="entry name" value="N-(5'-PHOSPHORIBOSYL)ANTHRANILATE ISOMERASE"/>
    <property type="match status" value="1"/>
</dbReference>
<dbReference type="SUPFAM" id="SSF51366">
    <property type="entry name" value="Ribulose-phoshate binding barrel"/>
    <property type="match status" value="1"/>
</dbReference>
<evidence type="ECO:0000256" key="5">
    <source>
        <dbReference type="ARBA" id="ARBA00022605"/>
    </source>
</evidence>
<dbReference type="AlphaFoldDB" id="A0A8J7M8I1"/>
<dbReference type="CDD" id="cd00405">
    <property type="entry name" value="PRAI"/>
    <property type="match status" value="1"/>
</dbReference>
<dbReference type="HAMAP" id="MF_00135">
    <property type="entry name" value="PRAI"/>
    <property type="match status" value="1"/>
</dbReference>
<keyword evidence="5 9" id="KW-0028">Amino-acid biosynthesis</keyword>
<keyword evidence="8 9" id="KW-0413">Isomerase</keyword>
<accession>A0A8J7M8I1</accession>
<evidence type="ECO:0000259" key="10">
    <source>
        <dbReference type="Pfam" id="PF00697"/>
    </source>
</evidence>
<evidence type="ECO:0000256" key="8">
    <source>
        <dbReference type="ARBA" id="ARBA00023235"/>
    </source>
</evidence>
<evidence type="ECO:0000256" key="4">
    <source>
        <dbReference type="ARBA" id="ARBA00022272"/>
    </source>
</evidence>
<dbReference type="InterPro" id="IPR011060">
    <property type="entry name" value="RibuloseP-bd_barrel"/>
</dbReference>
<comment type="caution">
    <text evidence="11">The sequence shown here is derived from an EMBL/GenBank/DDBJ whole genome shotgun (WGS) entry which is preliminary data.</text>
</comment>
<dbReference type="UniPathway" id="UPA00035">
    <property type="reaction ID" value="UER00042"/>
</dbReference>
<evidence type="ECO:0000256" key="7">
    <source>
        <dbReference type="ARBA" id="ARBA00023141"/>
    </source>
</evidence>
<comment type="pathway">
    <text evidence="2 9">Amino-acid biosynthesis; L-tryptophan biosynthesis; L-tryptophan from chorismate: step 3/5.</text>
</comment>
<evidence type="ECO:0000313" key="11">
    <source>
        <dbReference type="EMBL" id="MBK0400266.1"/>
    </source>
</evidence>
<keyword evidence="7 9" id="KW-0057">Aromatic amino acid biosynthesis</keyword>
<dbReference type="GO" id="GO:0000162">
    <property type="term" value="P:L-tryptophan biosynthetic process"/>
    <property type="evidence" value="ECO:0007669"/>
    <property type="project" value="UniProtKB-UniRule"/>
</dbReference>
<dbReference type="Pfam" id="PF00697">
    <property type="entry name" value="PRAI"/>
    <property type="match status" value="1"/>
</dbReference>
<evidence type="ECO:0000313" key="12">
    <source>
        <dbReference type="Proteomes" id="UP000655420"/>
    </source>
</evidence>
<evidence type="ECO:0000256" key="9">
    <source>
        <dbReference type="HAMAP-Rule" id="MF_00135"/>
    </source>
</evidence>
<comment type="catalytic activity">
    <reaction evidence="1 9">
        <text>N-(5-phospho-beta-D-ribosyl)anthranilate = 1-(2-carboxyphenylamino)-1-deoxy-D-ribulose 5-phosphate</text>
        <dbReference type="Rhea" id="RHEA:21540"/>
        <dbReference type="ChEBI" id="CHEBI:18277"/>
        <dbReference type="ChEBI" id="CHEBI:58613"/>
        <dbReference type="EC" id="5.3.1.24"/>
    </reaction>
</comment>
<proteinExistence type="inferred from homology"/>
<keyword evidence="6 9" id="KW-0822">Tryptophan biosynthesis</keyword>
<dbReference type="InterPro" id="IPR044643">
    <property type="entry name" value="TrpF_fam"/>
</dbReference>
<protein>
    <recommendedName>
        <fullName evidence="4 9">N-(5'-phosphoribosyl)anthranilate isomerase</fullName>
        <shortName evidence="9">PRAI</shortName>
        <ecNumber evidence="3 9">5.3.1.24</ecNumber>
    </recommendedName>
</protein>
<dbReference type="GO" id="GO:0004640">
    <property type="term" value="F:phosphoribosylanthranilate isomerase activity"/>
    <property type="evidence" value="ECO:0007669"/>
    <property type="project" value="UniProtKB-UniRule"/>
</dbReference>
<evidence type="ECO:0000256" key="6">
    <source>
        <dbReference type="ARBA" id="ARBA00022822"/>
    </source>
</evidence>
<evidence type="ECO:0000256" key="1">
    <source>
        <dbReference type="ARBA" id="ARBA00001164"/>
    </source>
</evidence>
<dbReference type="Proteomes" id="UP000655420">
    <property type="component" value="Unassembled WGS sequence"/>
</dbReference>
<dbReference type="InterPro" id="IPR001240">
    <property type="entry name" value="PRAI_dom"/>
</dbReference>
<keyword evidence="12" id="KW-1185">Reference proteome</keyword>
<dbReference type="PANTHER" id="PTHR42894">
    <property type="entry name" value="N-(5'-PHOSPHORIBOSYL)ANTHRANILATE ISOMERASE"/>
    <property type="match status" value="1"/>
</dbReference>
<gene>
    <name evidence="9" type="primary">trpF</name>
    <name evidence="11" type="ORF">H0I76_13790</name>
</gene>
<sequence length="219" mass="22426">MRLRLKICCIASPDEARLAARMGADLLGLVGPMPSGPGVIDLAAARRIAAAAPPWARPVLLTSSETAEAIAADATEAGIDAVQIVRHVAPAEHDRLARLAPSLARIQVIHVEGRAALDLIPAYAMRGTQAFLLDSGRPGAAELGGTGRVHDWEVSAEFVRRSPLPVFLAGGLGPANAAEAVARVHPFGLDICSGVRSGGALDRGKLGAFVAAAFQGGAA</sequence>
<dbReference type="Gene3D" id="3.20.20.70">
    <property type="entry name" value="Aldolase class I"/>
    <property type="match status" value="1"/>
</dbReference>
<comment type="similarity">
    <text evidence="9">Belongs to the TrpF family.</text>
</comment>
<name>A0A8J7M8I1_9RHOB</name>
<evidence type="ECO:0000256" key="3">
    <source>
        <dbReference type="ARBA" id="ARBA00012572"/>
    </source>
</evidence>
<evidence type="ECO:0000256" key="2">
    <source>
        <dbReference type="ARBA" id="ARBA00004664"/>
    </source>
</evidence>